<name>A0A0A1U8A7_ENTIV</name>
<protein>
    <recommendedName>
        <fullName evidence="2">BRCT domain-containing protein</fullName>
    </recommendedName>
</protein>
<dbReference type="OMA" id="YLMSVEQ"/>
<organism evidence="3 4">
    <name type="scientific">Entamoeba invadens IP1</name>
    <dbReference type="NCBI Taxonomy" id="370355"/>
    <lineage>
        <taxon>Eukaryota</taxon>
        <taxon>Amoebozoa</taxon>
        <taxon>Evosea</taxon>
        <taxon>Archamoebae</taxon>
        <taxon>Mastigamoebida</taxon>
        <taxon>Entamoebidae</taxon>
        <taxon>Entamoeba</taxon>
    </lineage>
</organism>
<dbReference type="AlphaFoldDB" id="A0A0A1U8A7"/>
<evidence type="ECO:0000256" key="1">
    <source>
        <dbReference type="SAM" id="MobiDB-lite"/>
    </source>
</evidence>
<dbReference type="RefSeq" id="XP_004254984.1">
    <property type="nucleotide sequence ID" value="XM_004254936.1"/>
</dbReference>
<sequence>MTQTKSFPTGTTQQQEDTIQNTITPNKTKMEECTGSDDFDVDSVIEAMDNEVKKQATLKTQEIKPHKKFDFDNKLVKNFHSVQNLSNFGFLPPQKKKVTLIFENENILLLGNFNDKLKETCQRNGATFVEKSSPLLSIIVCSNGIIEQDTLLNCSTKGIPIVTNKWIEDSINNRKKMDTQKYLMSVEQIDATSRKRD</sequence>
<evidence type="ECO:0000313" key="3">
    <source>
        <dbReference type="EMBL" id="ELP88213.1"/>
    </source>
</evidence>
<dbReference type="KEGG" id="eiv:EIN_224660"/>
<dbReference type="CDD" id="cd00027">
    <property type="entry name" value="BRCT"/>
    <property type="match status" value="1"/>
</dbReference>
<dbReference type="SUPFAM" id="SSF52113">
    <property type="entry name" value="BRCT domain"/>
    <property type="match status" value="1"/>
</dbReference>
<keyword evidence="4" id="KW-1185">Reference proteome</keyword>
<dbReference type="PROSITE" id="PS50172">
    <property type="entry name" value="BRCT"/>
    <property type="match status" value="1"/>
</dbReference>
<feature type="region of interest" description="Disordered" evidence="1">
    <location>
        <begin position="1"/>
        <end position="22"/>
    </location>
</feature>
<dbReference type="Proteomes" id="UP000014680">
    <property type="component" value="Unassembled WGS sequence"/>
</dbReference>
<reference evidence="3 4" key="1">
    <citation type="submission" date="2012-10" db="EMBL/GenBank/DDBJ databases">
        <authorList>
            <person name="Zafar N."/>
            <person name="Inman J."/>
            <person name="Hall N."/>
            <person name="Lorenzi H."/>
            <person name="Caler E."/>
        </authorList>
    </citation>
    <scope>NUCLEOTIDE SEQUENCE [LARGE SCALE GENOMIC DNA]</scope>
    <source>
        <strain evidence="3 4">IP1</strain>
    </source>
</reference>
<proteinExistence type="predicted"/>
<dbReference type="EMBL" id="KB206756">
    <property type="protein sequence ID" value="ELP88213.1"/>
    <property type="molecule type" value="Genomic_DNA"/>
</dbReference>
<dbReference type="VEuPathDB" id="AmoebaDB:EIN_224660"/>
<dbReference type="InterPro" id="IPR001357">
    <property type="entry name" value="BRCT_dom"/>
</dbReference>
<dbReference type="OrthoDB" id="251770at2759"/>
<evidence type="ECO:0000313" key="4">
    <source>
        <dbReference type="Proteomes" id="UP000014680"/>
    </source>
</evidence>
<gene>
    <name evidence="3" type="ORF">EIN_224660</name>
</gene>
<dbReference type="GeneID" id="14887392"/>
<evidence type="ECO:0000259" key="2">
    <source>
        <dbReference type="PROSITE" id="PS50172"/>
    </source>
</evidence>
<dbReference type="InterPro" id="IPR036420">
    <property type="entry name" value="BRCT_dom_sf"/>
</dbReference>
<feature type="domain" description="BRCT" evidence="2">
    <location>
        <begin position="97"/>
        <end position="184"/>
    </location>
</feature>
<accession>A0A0A1U8A7</accession>
<dbReference type="Gene3D" id="3.40.50.10190">
    <property type="entry name" value="BRCT domain"/>
    <property type="match status" value="1"/>
</dbReference>